<dbReference type="EMBL" id="QQBC01000009">
    <property type="protein sequence ID" value="RDI63764.1"/>
    <property type="molecule type" value="Genomic_DNA"/>
</dbReference>
<protein>
    <recommendedName>
        <fullName evidence="5">Zn-dependent protease with chaperone function</fullName>
    </recommendedName>
</protein>
<feature type="transmembrane region" description="Helical" evidence="2">
    <location>
        <begin position="28"/>
        <end position="58"/>
    </location>
</feature>
<evidence type="ECO:0008006" key="5">
    <source>
        <dbReference type="Google" id="ProtNLM"/>
    </source>
</evidence>
<feature type="compositionally biased region" description="Pro residues" evidence="1">
    <location>
        <begin position="336"/>
        <end position="346"/>
    </location>
</feature>
<evidence type="ECO:0000313" key="3">
    <source>
        <dbReference type="EMBL" id="RDI63764.1"/>
    </source>
</evidence>
<gene>
    <name evidence="3" type="ORF">DFR76_109102</name>
</gene>
<keyword evidence="4" id="KW-1185">Reference proteome</keyword>
<feature type="region of interest" description="Disordered" evidence="1">
    <location>
        <begin position="336"/>
        <end position="387"/>
    </location>
</feature>
<accession>A0A370I388</accession>
<comment type="caution">
    <text evidence="3">The sequence shown here is derived from an EMBL/GenBank/DDBJ whole genome shotgun (WGS) entry which is preliminary data.</text>
</comment>
<dbReference type="Proteomes" id="UP000254869">
    <property type="component" value="Unassembled WGS sequence"/>
</dbReference>
<reference evidence="3 4" key="1">
    <citation type="submission" date="2018-07" db="EMBL/GenBank/DDBJ databases">
        <title>Genomic Encyclopedia of Type Strains, Phase IV (KMG-IV): sequencing the most valuable type-strain genomes for metagenomic binning, comparative biology and taxonomic classification.</title>
        <authorList>
            <person name="Goeker M."/>
        </authorList>
    </citation>
    <scope>NUCLEOTIDE SEQUENCE [LARGE SCALE GENOMIC DNA]</scope>
    <source>
        <strain evidence="3 4">DSM 44290</strain>
    </source>
</reference>
<dbReference type="AlphaFoldDB" id="A0A370I388"/>
<dbReference type="STRING" id="1210086.GCA_001613105_03609"/>
<keyword evidence="2" id="KW-0472">Membrane</keyword>
<evidence type="ECO:0000256" key="1">
    <source>
        <dbReference type="SAM" id="MobiDB-lite"/>
    </source>
</evidence>
<sequence length="387" mass="42165">MTSEVIAKANHPGGTAVTRRSAADRARIWIVLALSALPSAAVMTLLLYGFGLLLTIGAPSALPALWFLVCALWGGLCFAGAGGSWPLRLFGLRQPISEERHALVTAWTEVTRRAGMPADSYSLWIQEADEQFAVPDRMLTAPAESVRRLRPRELQAVLAQQLGQRAQGRAALWQLVFRYYNYPVVRVEGGLLQGMTGVGDAIAHRLPARGSRVFSACWTVLSRLLAACPTVAAGTVTVGLAPALALRLLPEIAVLALNPLLDRAEYRADRIAVELGYGPELCGVLCHPHVPPPMSVRPAALSVGPLLSKTTPDNRIRRIRDQLDELARRYPLPPRFAIPVRPPRPAPTASTGPYSPRTAPRPAAHPVRVHRPHSEWQPVRSRPPVRR</sequence>
<evidence type="ECO:0000313" key="4">
    <source>
        <dbReference type="Proteomes" id="UP000254869"/>
    </source>
</evidence>
<name>A0A370I388_9NOCA</name>
<keyword evidence="2" id="KW-0812">Transmembrane</keyword>
<keyword evidence="2" id="KW-1133">Transmembrane helix</keyword>
<feature type="transmembrane region" description="Helical" evidence="2">
    <location>
        <begin position="64"/>
        <end position="87"/>
    </location>
</feature>
<evidence type="ECO:0000256" key="2">
    <source>
        <dbReference type="SAM" id="Phobius"/>
    </source>
</evidence>
<organism evidence="3 4">
    <name type="scientific">Nocardia pseudobrasiliensis</name>
    <dbReference type="NCBI Taxonomy" id="45979"/>
    <lineage>
        <taxon>Bacteria</taxon>
        <taxon>Bacillati</taxon>
        <taxon>Actinomycetota</taxon>
        <taxon>Actinomycetes</taxon>
        <taxon>Mycobacteriales</taxon>
        <taxon>Nocardiaceae</taxon>
        <taxon>Nocardia</taxon>
    </lineage>
</organism>
<proteinExistence type="predicted"/>